<dbReference type="InterPro" id="IPR046335">
    <property type="entry name" value="LacI/GalR-like_sensor"/>
</dbReference>
<evidence type="ECO:0000256" key="1">
    <source>
        <dbReference type="ARBA" id="ARBA00023015"/>
    </source>
</evidence>
<dbReference type="InterPro" id="IPR028082">
    <property type="entry name" value="Peripla_BP_I"/>
</dbReference>
<gene>
    <name evidence="5" type="ORF">SAMN06295879_2272</name>
</gene>
<sequence>MSLDKVDYVTEEAPRQATIFDVARLAGVSHQTVSRVVNDLPNVRPSTRVRVEEAIKKLRYVPSPAARALVTRRSRTIGLIATGGPEYGPSSTVLYFNAAARDARWSVFTANMTDSDPSSIRGAVEAFLRQNVEGIAVISGHEGSADVVAGMELTIPLVALEATPHAGLATVGADQYNGARNAVRHLIELGHRGIAHLAGPADSVDARERERGWRDELGANDLAARVIGIGDWSPSSGHRFGEACDLSGLTAIFAANDQMSIGLIHALNARGLAVPADMSIIGFDDIPEAAYVSPPLTTVRQDFETIGRDMLSTLLSRINGESATELPQSLPTLIERASTGPARRAS</sequence>
<dbReference type="PRINTS" id="PR00036">
    <property type="entry name" value="HTHLACI"/>
</dbReference>
<dbReference type="SUPFAM" id="SSF53822">
    <property type="entry name" value="Periplasmic binding protein-like I"/>
    <property type="match status" value="1"/>
</dbReference>
<dbReference type="Gene3D" id="3.40.50.2300">
    <property type="match status" value="2"/>
</dbReference>
<dbReference type="SUPFAM" id="SSF47413">
    <property type="entry name" value="lambda repressor-like DNA-binding domains"/>
    <property type="match status" value="1"/>
</dbReference>
<dbReference type="Proteomes" id="UP000189735">
    <property type="component" value="Unassembled WGS sequence"/>
</dbReference>
<dbReference type="InterPro" id="IPR000843">
    <property type="entry name" value="HTH_LacI"/>
</dbReference>
<dbReference type="InterPro" id="IPR010982">
    <property type="entry name" value="Lambda_DNA-bd_dom_sf"/>
</dbReference>
<evidence type="ECO:0000313" key="6">
    <source>
        <dbReference type="Proteomes" id="UP000189735"/>
    </source>
</evidence>
<proteinExistence type="predicted"/>
<name>A0A1T4Y434_9MICO</name>
<dbReference type="PROSITE" id="PS50932">
    <property type="entry name" value="HTH_LACI_2"/>
    <property type="match status" value="1"/>
</dbReference>
<dbReference type="CDD" id="cd01574">
    <property type="entry name" value="PBP1_LacI"/>
    <property type="match status" value="1"/>
</dbReference>
<dbReference type="PROSITE" id="PS00356">
    <property type="entry name" value="HTH_LACI_1"/>
    <property type="match status" value="1"/>
</dbReference>
<keyword evidence="2" id="KW-0238">DNA-binding</keyword>
<evidence type="ECO:0000259" key="4">
    <source>
        <dbReference type="PROSITE" id="PS50932"/>
    </source>
</evidence>
<dbReference type="Gene3D" id="1.10.260.40">
    <property type="entry name" value="lambda repressor-like DNA-binding domains"/>
    <property type="match status" value="1"/>
</dbReference>
<dbReference type="GO" id="GO:0000976">
    <property type="term" value="F:transcription cis-regulatory region binding"/>
    <property type="evidence" value="ECO:0007669"/>
    <property type="project" value="TreeGrafter"/>
</dbReference>
<organism evidence="5 6">
    <name type="scientific">Agreia bicolorata</name>
    <dbReference type="NCBI Taxonomy" id="110935"/>
    <lineage>
        <taxon>Bacteria</taxon>
        <taxon>Bacillati</taxon>
        <taxon>Actinomycetota</taxon>
        <taxon>Actinomycetes</taxon>
        <taxon>Micrococcales</taxon>
        <taxon>Microbacteriaceae</taxon>
        <taxon>Agreia</taxon>
    </lineage>
</organism>
<dbReference type="Pfam" id="PF13377">
    <property type="entry name" value="Peripla_BP_3"/>
    <property type="match status" value="1"/>
</dbReference>
<dbReference type="AlphaFoldDB" id="A0A1T4Y434"/>
<evidence type="ECO:0000256" key="2">
    <source>
        <dbReference type="ARBA" id="ARBA00023125"/>
    </source>
</evidence>
<dbReference type="SMART" id="SM00354">
    <property type="entry name" value="HTH_LACI"/>
    <property type="match status" value="1"/>
</dbReference>
<evidence type="ECO:0000256" key="3">
    <source>
        <dbReference type="ARBA" id="ARBA00023163"/>
    </source>
</evidence>
<dbReference type="EMBL" id="FUYG01000005">
    <property type="protein sequence ID" value="SKA96572.1"/>
    <property type="molecule type" value="Genomic_DNA"/>
</dbReference>
<feature type="domain" description="HTH lacI-type" evidence="4">
    <location>
        <begin position="17"/>
        <end position="71"/>
    </location>
</feature>
<dbReference type="GO" id="GO:0003700">
    <property type="term" value="F:DNA-binding transcription factor activity"/>
    <property type="evidence" value="ECO:0007669"/>
    <property type="project" value="TreeGrafter"/>
</dbReference>
<reference evidence="6" key="1">
    <citation type="submission" date="2017-02" db="EMBL/GenBank/DDBJ databases">
        <authorList>
            <person name="Varghese N."/>
            <person name="Submissions S."/>
        </authorList>
    </citation>
    <scope>NUCLEOTIDE SEQUENCE [LARGE SCALE GENOMIC DNA]</scope>
    <source>
        <strain evidence="6">VKM Ac-2052</strain>
    </source>
</reference>
<dbReference type="PANTHER" id="PTHR30146:SF109">
    <property type="entry name" value="HTH-TYPE TRANSCRIPTIONAL REGULATOR GALS"/>
    <property type="match status" value="1"/>
</dbReference>
<dbReference type="PANTHER" id="PTHR30146">
    <property type="entry name" value="LACI-RELATED TRANSCRIPTIONAL REPRESSOR"/>
    <property type="match status" value="1"/>
</dbReference>
<evidence type="ECO:0000313" key="5">
    <source>
        <dbReference type="EMBL" id="SKA96572.1"/>
    </source>
</evidence>
<dbReference type="RefSeq" id="WP_244893245.1">
    <property type="nucleotide sequence ID" value="NZ_FUYG01000005.1"/>
</dbReference>
<keyword evidence="1" id="KW-0805">Transcription regulation</keyword>
<dbReference type="Pfam" id="PF00356">
    <property type="entry name" value="LacI"/>
    <property type="match status" value="1"/>
</dbReference>
<keyword evidence="3" id="KW-0804">Transcription</keyword>
<accession>A0A1T4Y434</accession>
<dbReference type="CDD" id="cd01392">
    <property type="entry name" value="HTH_LacI"/>
    <property type="match status" value="1"/>
</dbReference>
<protein>
    <submittedName>
        <fullName evidence="5">Transcriptional regulator, LacI family</fullName>
    </submittedName>
</protein>